<dbReference type="OrthoDB" id="9804712at2"/>
<gene>
    <name evidence="1" type="ORF">AM506_06425</name>
</gene>
<evidence type="ECO:0000313" key="1">
    <source>
        <dbReference type="EMBL" id="KPL60253.1"/>
    </source>
</evidence>
<dbReference type="PATRIC" id="fig|218284.4.peg.2775"/>
<name>A0A0P6WRN5_9BACI</name>
<sequence>MKDLQRRSDLAIDVTEMGSITRSKSIRITQYIAEGKSQYVDEYTERREKFNTFEEDVRSKIDSKEDMTIFEQVIQLDKAMNDLFLDGVVPAAESGNLDEARRLANQADSIRSNTVSITDTSGG</sequence>
<accession>A0A0P6WRN5</accession>
<organism evidence="1 2">
    <name type="scientific">Rossellomorea vietnamensis</name>
    <dbReference type="NCBI Taxonomy" id="218284"/>
    <lineage>
        <taxon>Bacteria</taxon>
        <taxon>Bacillati</taxon>
        <taxon>Bacillota</taxon>
        <taxon>Bacilli</taxon>
        <taxon>Bacillales</taxon>
        <taxon>Bacillaceae</taxon>
        <taxon>Rossellomorea</taxon>
    </lineage>
</organism>
<reference evidence="1 2" key="1">
    <citation type="submission" date="2015-08" db="EMBL/GenBank/DDBJ databases">
        <title>Draft Genome Sequence of Bacillus vietnamensis UCD-SED5.</title>
        <authorList>
            <person name="Lee R.D."/>
            <person name="Jospin G."/>
            <person name="Lang J.M."/>
            <person name="Coil D.A."/>
            <person name="Eisen J.A."/>
        </authorList>
    </citation>
    <scope>NUCLEOTIDE SEQUENCE [LARGE SCALE GENOMIC DNA]</scope>
    <source>
        <strain evidence="1 2">UCD-SED5</strain>
    </source>
</reference>
<dbReference type="AlphaFoldDB" id="A0A0P6WRN5"/>
<dbReference type="RefSeq" id="WP_060671670.1">
    <property type="nucleotide sequence ID" value="NZ_LIXZ01000004.1"/>
</dbReference>
<protein>
    <submittedName>
        <fullName evidence="1">Uncharacterized protein</fullName>
    </submittedName>
</protein>
<comment type="caution">
    <text evidence="1">The sequence shown here is derived from an EMBL/GenBank/DDBJ whole genome shotgun (WGS) entry which is preliminary data.</text>
</comment>
<evidence type="ECO:0000313" key="2">
    <source>
        <dbReference type="Proteomes" id="UP000050398"/>
    </source>
</evidence>
<dbReference type="Proteomes" id="UP000050398">
    <property type="component" value="Unassembled WGS sequence"/>
</dbReference>
<dbReference type="EMBL" id="LIXZ01000004">
    <property type="protein sequence ID" value="KPL60253.1"/>
    <property type="molecule type" value="Genomic_DNA"/>
</dbReference>
<proteinExistence type="predicted"/>